<reference evidence="2" key="1">
    <citation type="submission" date="2021-06" db="EMBL/GenBank/DDBJ databases">
        <authorList>
            <person name="Hodson N. C."/>
            <person name="Mongue J. A."/>
            <person name="Jaron S. K."/>
        </authorList>
    </citation>
    <scope>NUCLEOTIDE SEQUENCE</scope>
</reference>
<dbReference type="AlphaFoldDB" id="A0A8J2KBH2"/>
<feature type="non-terminal residue" evidence="2">
    <location>
        <position position="1"/>
    </location>
</feature>
<proteinExistence type="predicted"/>
<dbReference type="EMBL" id="CAJVCH010243263">
    <property type="protein sequence ID" value="CAG7733117.1"/>
    <property type="molecule type" value="Genomic_DNA"/>
</dbReference>
<name>A0A8J2KBH2_9HEXA</name>
<keyword evidence="1" id="KW-0472">Membrane</keyword>
<keyword evidence="1" id="KW-0812">Transmembrane</keyword>
<accession>A0A8J2KBH2</accession>
<evidence type="ECO:0000256" key="1">
    <source>
        <dbReference type="SAM" id="Phobius"/>
    </source>
</evidence>
<gene>
    <name evidence="2" type="ORF">AFUS01_LOCUS21583</name>
</gene>
<sequence length="94" mass="10588">LEAPHKFAYEIVANNSDIPNQLKSVELICMTVVFGSLPFFQIIGIILGWMNSHSFVNFLNKWSNFKLSNSDFQVALGSRDKQTRNLSFTSASLC</sequence>
<protein>
    <submittedName>
        <fullName evidence="2">Uncharacterized protein</fullName>
    </submittedName>
</protein>
<keyword evidence="1" id="KW-1133">Transmembrane helix</keyword>
<feature type="transmembrane region" description="Helical" evidence="1">
    <location>
        <begin position="27"/>
        <end position="50"/>
    </location>
</feature>
<evidence type="ECO:0000313" key="3">
    <source>
        <dbReference type="Proteomes" id="UP000708208"/>
    </source>
</evidence>
<dbReference type="Proteomes" id="UP000708208">
    <property type="component" value="Unassembled WGS sequence"/>
</dbReference>
<comment type="caution">
    <text evidence="2">The sequence shown here is derived from an EMBL/GenBank/DDBJ whole genome shotgun (WGS) entry which is preliminary data.</text>
</comment>
<keyword evidence="3" id="KW-1185">Reference proteome</keyword>
<organism evidence="2 3">
    <name type="scientific">Allacma fusca</name>
    <dbReference type="NCBI Taxonomy" id="39272"/>
    <lineage>
        <taxon>Eukaryota</taxon>
        <taxon>Metazoa</taxon>
        <taxon>Ecdysozoa</taxon>
        <taxon>Arthropoda</taxon>
        <taxon>Hexapoda</taxon>
        <taxon>Collembola</taxon>
        <taxon>Symphypleona</taxon>
        <taxon>Sminthuridae</taxon>
        <taxon>Allacma</taxon>
    </lineage>
</organism>
<evidence type="ECO:0000313" key="2">
    <source>
        <dbReference type="EMBL" id="CAG7733117.1"/>
    </source>
</evidence>